<reference evidence="6 7" key="1">
    <citation type="journal article" date="2015" name="Genome Announc.">
        <title>Draft Genome Sequence and Gene Annotation of the Entomopathogenic Fungus Verticillium hemipterigenum.</title>
        <authorList>
            <person name="Horn F."/>
            <person name="Habel A."/>
            <person name="Scharf D.H."/>
            <person name="Dworschak J."/>
            <person name="Brakhage A.A."/>
            <person name="Guthke R."/>
            <person name="Hertweck C."/>
            <person name="Linde J."/>
        </authorList>
    </citation>
    <scope>NUCLEOTIDE SEQUENCE [LARGE SCALE GENOMIC DNA]</scope>
</reference>
<feature type="region of interest" description="Disordered" evidence="3">
    <location>
        <begin position="1432"/>
        <end position="1454"/>
    </location>
</feature>
<evidence type="ECO:0000259" key="4">
    <source>
        <dbReference type="Pfam" id="PF22939"/>
    </source>
</evidence>
<dbReference type="Pfam" id="PF13606">
    <property type="entry name" value="Ank_3"/>
    <property type="match status" value="1"/>
</dbReference>
<dbReference type="SUPFAM" id="SSF48403">
    <property type="entry name" value="Ankyrin repeat"/>
    <property type="match status" value="3"/>
</dbReference>
<feature type="repeat" description="ANK" evidence="2">
    <location>
        <begin position="869"/>
        <end position="902"/>
    </location>
</feature>
<dbReference type="PANTHER" id="PTHR24133:SF40">
    <property type="entry name" value="ANKYRIN REPEAT DOMAIN 44"/>
    <property type="match status" value="1"/>
</dbReference>
<dbReference type="Pfam" id="PF12796">
    <property type="entry name" value="Ank_2"/>
    <property type="match status" value="5"/>
</dbReference>
<dbReference type="STRING" id="1531966.A0A0A1T4F9"/>
<dbReference type="PROSITE" id="PS50088">
    <property type="entry name" value="ANK_REPEAT"/>
    <property type="match status" value="8"/>
</dbReference>
<feature type="repeat" description="ANK" evidence="2">
    <location>
        <begin position="976"/>
        <end position="1008"/>
    </location>
</feature>
<keyword evidence="1" id="KW-0677">Repeat</keyword>
<organism evidence="6 7">
    <name type="scientific">[Torrubiella] hemipterigena</name>
    <dbReference type="NCBI Taxonomy" id="1531966"/>
    <lineage>
        <taxon>Eukaryota</taxon>
        <taxon>Fungi</taxon>
        <taxon>Dikarya</taxon>
        <taxon>Ascomycota</taxon>
        <taxon>Pezizomycotina</taxon>
        <taxon>Sordariomycetes</taxon>
        <taxon>Hypocreomycetidae</taxon>
        <taxon>Hypocreales</taxon>
        <taxon>Clavicipitaceae</taxon>
        <taxon>Clavicipitaceae incertae sedis</taxon>
        <taxon>'Torrubiella' clade</taxon>
    </lineage>
</organism>
<dbReference type="Pfam" id="PF13637">
    <property type="entry name" value="Ank_4"/>
    <property type="match status" value="1"/>
</dbReference>
<dbReference type="Pfam" id="PF24883">
    <property type="entry name" value="NPHP3_N"/>
    <property type="match status" value="1"/>
</dbReference>
<evidence type="ECO:0000256" key="2">
    <source>
        <dbReference type="PROSITE-ProRule" id="PRU00023"/>
    </source>
</evidence>
<evidence type="ECO:0000313" key="6">
    <source>
        <dbReference type="EMBL" id="CEJ81162.1"/>
    </source>
</evidence>
<dbReference type="InterPro" id="IPR036770">
    <property type="entry name" value="Ankyrin_rpt-contain_sf"/>
</dbReference>
<dbReference type="Gene3D" id="1.25.40.20">
    <property type="entry name" value="Ankyrin repeat-containing domain"/>
    <property type="match status" value="3"/>
</dbReference>
<feature type="domain" description="GPI inositol-deacylase winged helix" evidence="4">
    <location>
        <begin position="473"/>
        <end position="554"/>
    </location>
</feature>
<dbReference type="InterPro" id="IPR027417">
    <property type="entry name" value="P-loop_NTPase"/>
</dbReference>
<feature type="repeat" description="ANK" evidence="2">
    <location>
        <begin position="694"/>
        <end position="726"/>
    </location>
</feature>
<dbReference type="PANTHER" id="PTHR24133">
    <property type="entry name" value="ANKYRIN DOMAIN-CONTAINING"/>
    <property type="match status" value="1"/>
</dbReference>
<dbReference type="Proteomes" id="UP000039046">
    <property type="component" value="Unassembled WGS sequence"/>
</dbReference>
<sequence length="1454" mass="163032">MVDVLETTSGVVTVLDLSKTILGYLRNVQHASGDRRQLRQELISLRGILEELKDTVEGVNSDRHKEWSACLSVLNRDDGPLQQLKEALQTLQKILGPSSNDKGSKAAVSSLLFPFQKSSIDKALKAIQRQKSLIVLAIENDHFALSQAILANVKSGIQKWEESQEQQHRQKVISWITPVDYSLNHAAFANQCQENTGQWILDSAEFQSWLQEKKATLFCTGIPGAGKTIITSTIIEHLQQLFHDDTSVVVAYIYCDWKRHHEQRHNDLLSSFVKQLVTKCDSLPPCVSVLYENWESHQKRPMNEDLVATLEAVAALFSRVFWVIDGLDECDLHQCKTFLTDIFAIQNRCRANLLATSRHIPEIIEMFSSGLKLEIRTNEDDIRTYIEGHISELHACVLKHPSLQTDIINGISAAAGGMFLLARFYFNALKYQLTPRGIRDVIRQFQNPPLTDEDKSAALAKLYVDQMERIVAQPPRHRKLAQSTLSWLVCTREPLTTVQLQHALAVEVGDDEFDQDNIPDIQDVLAVCIGLVTFDDETGIIRLAHYTTQEYLEETQTQWLPMSNDYVTSTCCTYLSFKRFRNGVLKVCTKTDSFIALPNDFECRLQENPLYKYAARNWGFHAFNSAENREVLRFLKSVGHVEAASQAFCYDLFKYPHTFPSDTMFAMHLAAHFGLAYAVSALLEDGHLHSLDRNDRTPLSYAAEMGHVNVVSILLESMQQLGVHDTTPDISPLSSAATRGHIDIIKLLLASGEGDLNGTDEDGNSALTFAAMHGHIKLVDLFLDMPMIEVDISREVTTVDEGFCRRHTNCFADFIDESVDGPCDISVHQVEMEESRRTPLSYAAERGHTHVVKRLLASKKVNPNSHNGYGQTPLIYASWRGHDDVVRELLKEDNLEIDLADDGGMTPLSYTATYGREIVFKTLLDTHKANPDSSETNGQTPLSNAARHGFGKIVLWLLETNDVDVNSKCNDYQIGSGCTPLIIAAANGYAHIVDILIKFGASITLQNDKGYCPLLAAIVYGEFEVVQTLVGVVSKTSQTTTWDHLGSTPVSWAAESGNTRILGFLLEHGFSCNSTDRNGRLPLSNSILNRHLDATRLLLDHGAELGHAATEMEMPIQQVPHTSLQIALLLMERGVNINIYDEWGRTIMSNIAARHCFRGEPAGLQWPTVDTPKRQNMPDHYHSTRRLYPQSPFQRIPVPSLPKHYRMGMPMPVSIPSGIDPCDEFRVSLIEILDKTGIGTDLRDIDGRTALSWACEAVNVDMSQTLLDYGADVNSKDNSGRTPLIHAVQNNSQSRHRLAMVLLEYGASVDVIDSKMRTSLSYAAEHGATETVSTLIKYGADPHARDGDHWTPMFFAYKGRHPETVKLLLQNKAEIDIVDRLGRTPLDYGGVILPEDKMMTVTPEDVYIKWRKRRDEEELDNLLMESFAMTAPKYSRESSTEHTGQNEQENIELL</sequence>
<dbReference type="Gene3D" id="3.40.50.300">
    <property type="entry name" value="P-loop containing nucleotide triphosphate hydrolases"/>
    <property type="match status" value="1"/>
</dbReference>
<dbReference type="EMBL" id="CDHN01000001">
    <property type="protein sequence ID" value="CEJ81162.1"/>
    <property type="molecule type" value="Genomic_DNA"/>
</dbReference>
<accession>A0A0A1T4F9</accession>
<evidence type="ECO:0000256" key="1">
    <source>
        <dbReference type="ARBA" id="ARBA00022737"/>
    </source>
</evidence>
<evidence type="ECO:0000259" key="5">
    <source>
        <dbReference type="Pfam" id="PF24883"/>
    </source>
</evidence>
<dbReference type="InterPro" id="IPR056884">
    <property type="entry name" value="NPHP3-like_N"/>
</dbReference>
<dbReference type="InterPro" id="IPR002110">
    <property type="entry name" value="Ankyrin_rpt"/>
</dbReference>
<feature type="domain" description="Nephrocystin 3-like N-terminal" evidence="5">
    <location>
        <begin position="195"/>
        <end position="358"/>
    </location>
</feature>
<feature type="repeat" description="ANK" evidence="2">
    <location>
        <begin position="1246"/>
        <end position="1278"/>
    </location>
</feature>
<evidence type="ECO:0000256" key="3">
    <source>
        <dbReference type="SAM" id="MobiDB-lite"/>
    </source>
</evidence>
<dbReference type="InterPro" id="IPR052391">
    <property type="entry name" value="E3_Ligase-Neurotoxin"/>
</dbReference>
<dbReference type="OrthoDB" id="194358at2759"/>
<dbReference type="PRINTS" id="PR01415">
    <property type="entry name" value="ANKYRIN"/>
</dbReference>
<dbReference type="PROSITE" id="PS50297">
    <property type="entry name" value="ANK_REP_REGION"/>
    <property type="match status" value="6"/>
</dbReference>
<feature type="repeat" description="ANK" evidence="2">
    <location>
        <begin position="1348"/>
        <end position="1380"/>
    </location>
</feature>
<feature type="repeat" description="ANK" evidence="2">
    <location>
        <begin position="1045"/>
        <end position="1077"/>
    </location>
</feature>
<dbReference type="InterPro" id="IPR054471">
    <property type="entry name" value="GPIID_WHD"/>
</dbReference>
<name>A0A0A1T4F9_9HYPO</name>
<keyword evidence="2" id="KW-0040">ANK repeat</keyword>
<proteinExistence type="predicted"/>
<dbReference type="SMART" id="SM00248">
    <property type="entry name" value="ANK"/>
    <property type="match status" value="14"/>
</dbReference>
<protein>
    <submittedName>
        <fullName evidence="6">Uncharacterized protein</fullName>
    </submittedName>
</protein>
<feature type="repeat" description="ANK" evidence="2">
    <location>
        <begin position="1315"/>
        <end position="1347"/>
    </location>
</feature>
<gene>
    <name evidence="6" type="ORF">VHEMI01306</name>
</gene>
<dbReference type="Pfam" id="PF00023">
    <property type="entry name" value="Ank"/>
    <property type="match status" value="1"/>
</dbReference>
<feature type="repeat" description="ANK" evidence="2">
    <location>
        <begin position="1279"/>
        <end position="1314"/>
    </location>
</feature>
<evidence type="ECO:0000313" key="7">
    <source>
        <dbReference type="Proteomes" id="UP000039046"/>
    </source>
</evidence>
<dbReference type="SUPFAM" id="SSF52540">
    <property type="entry name" value="P-loop containing nucleoside triphosphate hydrolases"/>
    <property type="match status" value="1"/>
</dbReference>
<keyword evidence="7" id="KW-1185">Reference proteome</keyword>
<dbReference type="Pfam" id="PF22939">
    <property type="entry name" value="WHD_GPIID"/>
    <property type="match status" value="1"/>
</dbReference>
<dbReference type="HOGENOM" id="CLU_000288_34_23_1"/>